<comment type="caution">
    <text evidence="16">The sequence shown here is derived from an EMBL/GenBank/DDBJ whole genome shotgun (WGS) entry which is preliminary data.</text>
</comment>
<comment type="subcellular location">
    <subcellularLocation>
        <location evidence="1 12">Cell outer membrane</location>
        <topology evidence="1 12">Multi-pass membrane protein</topology>
    </subcellularLocation>
</comment>
<keyword evidence="6" id="KW-0732">Signal</keyword>
<keyword evidence="17" id="KW-1185">Reference proteome</keyword>
<dbReference type="EMBL" id="JAMSKV010000008">
    <property type="protein sequence ID" value="MCQ8278922.1"/>
    <property type="molecule type" value="Genomic_DNA"/>
</dbReference>
<evidence type="ECO:0000259" key="14">
    <source>
        <dbReference type="Pfam" id="PF00593"/>
    </source>
</evidence>
<evidence type="ECO:0000256" key="5">
    <source>
        <dbReference type="ARBA" id="ARBA00022692"/>
    </source>
</evidence>
<comment type="similarity">
    <text evidence="12 13">Belongs to the TonB-dependent receptor family.</text>
</comment>
<evidence type="ECO:0000256" key="4">
    <source>
        <dbReference type="ARBA" id="ARBA00022496"/>
    </source>
</evidence>
<evidence type="ECO:0000256" key="10">
    <source>
        <dbReference type="ARBA" id="ARBA00023136"/>
    </source>
</evidence>
<evidence type="ECO:0000256" key="12">
    <source>
        <dbReference type="PROSITE-ProRule" id="PRU01360"/>
    </source>
</evidence>
<keyword evidence="8" id="KW-0406">Ion transport</keyword>
<dbReference type="PANTHER" id="PTHR32552:SF89">
    <property type="entry name" value="CATECHOLATE SIDEROPHORE RECEPTOR FIU"/>
    <property type="match status" value="1"/>
</dbReference>
<evidence type="ECO:0000259" key="15">
    <source>
        <dbReference type="Pfam" id="PF07715"/>
    </source>
</evidence>
<evidence type="ECO:0000256" key="11">
    <source>
        <dbReference type="ARBA" id="ARBA00023237"/>
    </source>
</evidence>
<keyword evidence="11 12" id="KW-0998">Cell outer membrane</keyword>
<dbReference type="InterPro" id="IPR000531">
    <property type="entry name" value="Beta-barrel_TonB"/>
</dbReference>
<dbReference type="Proteomes" id="UP001524587">
    <property type="component" value="Unassembled WGS sequence"/>
</dbReference>
<dbReference type="Gene3D" id="2.40.170.20">
    <property type="entry name" value="TonB-dependent receptor, beta-barrel domain"/>
    <property type="match status" value="1"/>
</dbReference>
<name>A0ABT1W7S9_9PROT</name>
<dbReference type="PROSITE" id="PS52016">
    <property type="entry name" value="TONB_DEPENDENT_REC_3"/>
    <property type="match status" value="1"/>
</dbReference>
<dbReference type="InterPro" id="IPR039426">
    <property type="entry name" value="TonB-dep_rcpt-like"/>
</dbReference>
<evidence type="ECO:0000256" key="6">
    <source>
        <dbReference type="ARBA" id="ARBA00022729"/>
    </source>
</evidence>
<sequence length="827" mass="89713">MHAILAFNRRKDLNMVVRRYMGGYLTCTFLAVTGACAYPAAAQVPAHRSKRISTVSPLSRAPAPTPSRARPVLSHQDMTNAVSSPETIQVRASGHQAGGGRLPPKTEAVSYSMVTRAYIASQPPQGNVFQLAQTMPGANVVQGDPYGVTNNSTISIRGMGPTEIAFLSDGVPQNAADGGTLSAAQFVDNENVKSVTIVQGASDISVPSFTAVGGVMSYTTLDPADTPGAYAETMFGSYQANKQFIRAETGEIGDTGVKGWVSFSSFHDRHFNGPGIDNRLHSDAHFIKEWGDGNSVGLVATWAQNHLAQYYQPTLAQWQANGASNYYAPVFAQQGSVGEKAAYWQNQKNMWDNYNFGVPVKLKIDPSLRFESLGYLWTGRGNVTYGSSLPANGSYFGNEYLSSNLNTIPYAAGGVAPAVARFNFTPMRIGQNSYLTYHTGLNTAALGYWYESDFNRNYIDFVPLGASGLAQNSWLDPRYSLRYANGQTIYGLNYRLRTQVNGIYIKDDLNLLQDRLHLSAGIKVVMMHRDGLNRLPGPQSTVTQNIVQPLPQMNASYDLDSKNQVFLDAGTGFRAPTATAFFNAYNLGTGSLTTNGTTSNKSEFAIKEEIGYRHQYDVVNATVTLFNYNFTNRQVPTLADINGSLVSTSLNAGGTTARGVDVELSTRPFFHLSPYVSFEYIDARLNNNLLAGNDYLPTTGKFVVMTPKVTAAAGLTYANGGFTGSFDLKYMSKQYSSFMNDQSIPHILYANLGMGYEFGKFGFMKSPKIQLNLSNLGNAQYLSGVASVVSNVRAYRGVYGTPIAAGGQPTYYIGPSFAAILTMSSAF</sequence>
<gene>
    <name evidence="16" type="ORF">NFI95_10740</name>
</gene>
<keyword evidence="7" id="KW-0408">Iron</keyword>
<protein>
    <submittedName>
        <fullName evidence="16">TonB-dependent receptor</fullName>
    </submittedName>
</protein>
<feature type="domain" description="TonB-dependent receptor-like beta-barrel" evidence="14">
    <location>
        <begin position="310"/>
        <end position="776"/>
    </location>
</feature>
<evidence type="ECO:0000256" key="1">
    <source>
        <dbReference type="ARBA" id="ARBA00004571"/>
    </source>
</evidence>
<evidence type="ECO:0000256" key="13">
    <source>
        <dbReference type="RuleBase" id="RU003357"/>
    </source>
</evidence>
<evidence type="ECO:0000256" key="7">
    <source>
        <dbReference type="ARBA" id="ARBA00023004"/>
    </source>
</evidence>
<evidence type="ECO:0000256" key="2">
    <source>
        <dbReference type="ARBA" id="ARBA00022448"/>
    </source>
</evidence>
<dbReference type="InterPro" id="IPR037066">
    <property type="entry name" value="Plug_dom_sf"/>
</dbReference>
<evidence type="ECO:0000256" key="8">
    <source>
        <dbReference type="ARBA" id="ARBA00023065"/>
    </source>
</evidence>
<dbReference type="Pfam" id="PF00593">
    <property type="entry name" value="TonB_dep_Rec_b-barrel"/>
    <property type="match status" value="1"/>
</dbReference>
<keyword evidence="2 12" id="KW-0813">Transport</keyword>
<proteinExistence type="inferred from homology"/>
<evidence type="ECO:0000256" key="9">
    <source>
        <dbReference type="ARBA" id="ARBA00023077"/>
    </source>
</evidence>
<dbReference type="InterPro" id="IPR012910">
    <property type="entry name" value="Plug_dom"/>
</dbReference>
<dbReference type="PANTHER" id="PTHR32552">
    <property type="entry name" value="FERRICHROME IRON RECEPTOR-RELATED"/>
    <property type="match status" value="1"/>
</dbReference>
<reference evidence="16 17" key="1">
    <citation type="submission" date="2022-06" db="EMBL/GenBank/DDBJ databases">
        <title>Endosaccharibacter gen. nov., sp. nov., endophytic bacteria isolated from sugarcane.</title>
        <authorList>
            <person name="Pitiwittayakul N."/>
            <person name="Yukphan P."/>
            <person name="Charoenyingcharoen P."/>
            <person name="Tanasupawat S."/>
        </authorList>
    </citation>
    <scope>NUCLEOTIDE SEQUENCE [LARGE SCALE GENOMIC DNA]</scope>
    <source>
        <strain evidence="16 17">KSS8</strain>
    </source>
</reference>
<feature type="domain" description="TonB-dependent receptor plug" evidence="15">
    <location>
        <begin position="107"/>
        <end position="208"/>
    </location>
</feature>
<dbReference type="Pfam" id="PF07715">
    <property type="entry name" value="Plug"/>
    <property type="match status" value="1"/>
</dbReference>
<keyword evidence="4" id="KW-0410">Iron transport</keyword>
<keyword evidence="9 13" id="KW-0798">TonB box</keyword>
<accession>A0ABT1W7S9</accession>
<dbReference type="Gene3D" id="2.170.130.10">
    <property type="entry name" value="TonB-dependent receptor, plug domain"/>
    <property type="match status" value="1"/>
</dbReference>
<organism evidence="16 17">
    <name type="scientific">Endosaccharibacter trunci</name>
    <dbReference type="NCBI Taxonomy" id="2812733"/>
    <lineage>
        <taxon>Bacteria</taxon>
        <taxon>Pseudomonadati</taxon>
        <taxon>Pseudomonadota</taxon>
        <taxon>Alphaproteobacteria</taxon>
        <taxon>Acetobacterales</taxon>
        <taxon>Acetobacteraceae</taxon>
        <taxon>Endosaccharibacter</taxon>
    </lineage>
</organism>
<keyword evidence="3 12" id="KW-1134">Transmembrane beta strand</keyword>
<keyword evidence="5 12" id="KW-0812">Transmembrane</keyword>
<keyword evidence="10 12" id="KW-0472">Membrane</keyword>
<evidence type="ECO:0000313" key="17">
    <source>
        <dbReference type="Proteomes" id="UP001524587"/>
    </source>
</evidence>
<dbReference type="SUPFAM" id="SSF56935">
    <property type="entry name" value="Porins"/>
    <property type="match status" value="1"/>
</dbReference>
<dbReference type="InterPro" id="IPR036942">
    <property type="entry name" value="Beta-barrel_TonB_sf"/>
</dbReference>
<dbReference type="RefSeq" id="WP_422864401.1">
    <property type="nucleotide sequence ID" value="NZ_JAMSKV010000008.1"/>
</dbReference>
<keyword evidence="16" id="KW-0675">Receptor</keyword>
<evidence type="ECO:0000313" key="16">
    <source>
        <dbReference type="EMBL" id="MCQ8278922.1"/>
    </source>
</evidence>
<evidence type="ECO:0000256" key="3">
    <source>
        <dbReference type="ARBA" id="ARBA00022452"/>
    </source>
</evidence>